<feature type="domain" description="2Fe-2S ferredoxin-type" evidence="7">
    <location>
        <begin position="1"/>
        <end position="104"/>
    </location>
</feature>
<evidence type="ECO:0000256" key="4">
    <source>
        <dbReference type="ARBA" id="ARBA00023004"/>
    </source>
</evidence>
<evidence type="ECO:0000256" key="2">
    <source>
        <dbReference type="ARBA" id="ARBA00022714"/>
    </source>
</evidence>
<protein>
    <submittedName>
        <fullName evidence="8">2Fe-2S ferredoxin</fullName>
    </submittedName>
</protein>
<name>A0A7W7B4B7_9SPHN</name>
<accession>A0A7W7B4B7</accession>
<dbReference type="PANTHER" id="PTHR23426">
    <property type="entry name" value="FERREDOXIN/ADRENODOXIN"/>
    <property type="match status" value="1"/>
</dbReference>
<dbReference type="EMBL" id="JACHNZ010000025">
    <property type="protein sequence ID" value="MBB4632672.1"/>
    <property type="molecule type" value="Genomic_DNA"/>
</dbReference>
<dbReference type="GO" id="GO:0009055">
    <property type="term" value="F:electron transfer activity"/>
    <property type="evidence" value="ECO:0007669"/>
    <property type="project" value="TreeGrafter"/>
</dbReference>
<dbReference type="GO" id="GO:0051537">
    <property type="term" value="F:2 iron, 2 sulfur cluster binding"/>
    <property type="evidence" value="ECO:0007669"/>
    <property type="project" value="UniProtKB-KW"/>
</dbReference>
<dbReference type="RefSeq" id="WP_184069585.1">
    <property type="nucleotide sequence ID" value="NZ_JACHNZ010000025.1"/>
</dbReference>
<sequence length="105" mass="11242">MKVIFVQPDGSEQIVEAEPGSSVMEAAVFEMIDGIIGMCGGICSCATCHCFVEEPWRALLPPPGPGETEMMNALDDVGPGSRLGCQIILTEHLDGIRLKVPKEQL</sequence>
<dbReference type="Proteomes" id="UP000566324">
    <property type="component" value="Unassembled WGS sequence"/>
</dbReference>
<evidence type="ECO:0000256" key="6">
    <source>
        <dbReference type="ARBA" id="ARBA00034078"/>
    </source>
</evidence>
<dbReference type="AlphaFoldDB" id="A0A7W7B4B7"/>
<dbReference type="GO" id="GO:0046872">
    <property type="term" value="F:metal ion binding"/>
    <property type="evidence" value="ECO:0007669"/>
    <property type="project" value="UniProtKB-KW"/>
</dbReference>
<keyword evidence="3" id="KW-0479">Metal-binding</keyword>
<keyword evidence="5" id="KW-0411">Iron-sulfur</keyword>
<evidence type="ECO:0000256" key="5">
    <source>
        <dbReference type="ARBA" id="ARBA00023014"/>
    </source>
</evidence>
<evidence type="ECO:0000256" key="1">
    <source>
        <dbReference type="ARBA" id="ARBA00010914"/>
    </source>
</evidence>
<comment type="similarity">
    <text evidence="1">Belongs to the adrenodoxin/putidaredoxin family.</text>
</comment>
<dbReference type="InterPro" id="IPR012675">
    <property type="entry name" value="Beta-grasp_dom_sf"/>
</dbReference>
<comment type="caution">
    <text evidence="8">The sequence shown here is derived from an EMBL/GenBank/DDBJ whole genome shotgun (WGS) entry which is preliminary data.</text>
</comment>
<evidence type="ECO:0000256" key="3">
    <source>
        <dbReference type="ARBA" id="ARBA00022723"/>
    </source>
</evidence>
<evidence type="ECO:0000313" key="9">
    <source>
        <dbReference type="Proteomes" id="UP000566324"/>
    </source>
</evidence>
<dbReference type="GO" id="GO:0140647">
    <property type="term" value="P:P450-containing electron transport chain"/>
    <property type="evidence" value="ECO:0007669"/>
    <property type="project" value="InterPro"/>
</dbReference>
<dbReference type="InterPro" id="IPR001055">
    <property type="entry name" value="Adrenodoxin-like"/>
</dbReference>
<dbReference type="PANTHER" id="PTHR23426:SF65">
    <property type="entry name" value="FERREDOXIN-2, MITOCHONDRIAL"/>
    <property type="match status" value="1"/>
</dbReference>
<gene>
    <name evidence="8" type="ORF">GGQ98_002299</name>
</gene>
<organism evidence="8 9">
    <name type="scientific">Sphingosinicella soli</name>
    <dbReference type="NCBI Taxonomy" id="333708"/>
    <lineage>
        <taxon>Bacteria</taxon>
        <taxon>Pseudomonadati</taxon>
        <taxon>Pseudomonadota</taxon>
        <taxon>Alphaproteobacteria</taxon>
        <taxon>Sphingomonadales</taxon>
        <taxon>Sphingosinicellaceae</taxon>
        <taxon>Sphingosinicella</taxon>
    </lineage>
</organism>
<comment type="cofactor">
    <cofactor evidence="6">
        <name>[2Fe-2S] cluster</name>
        <dbReference type="ChEBI" id="CHEBI:190135"/>
    </cofactor>
</comment>
<dbReference type="InterPro" id="IPR001041">
    <property type="entry name" value="2Fe-2S_ferredoxin-type"/>
</dbReference>
<dbReference type="PROSITE" id="PS51085">
    <property type="entry name" value="2FE2S_FER_2"/>
    <property type="match status" value="1"/>
</dbReference>
<keyword evidence="9" id="KW-1185">Reference proteome</keyword>
<dbReference type="Gene3D" id="3.10.20.30">
    <property type="match status" value="1"/>
</dbReference>
<dbReference type="InterPro" id="IPR036010">
    <property type="entry name" value="2Fe-2S_ferredoxin-like_sf"/>
</dbReference>
<dbReference type="CDD" id="cd00207">
    <property type="entry name" value="fer2"/>
    <property type="match status" value="1"/>
</dbReference>
<evidence type="ECO:0000313" key="8">
    <source>
        <dbReference type="EMBL" id="MBB4632672.1"/>
    </source>
</evidence>
<proteinExistence type="inferred from homology"/>
<keyword evidence="2" id="KW-0001">2Fe-2S</keyword>
<dbReference type="SUPFAM" id="SSF54292">
    <property type="entry name" value="2Fe-2S ferredoxin-like"/>
    <property type="match status" value="1"/>
</dbReference>
<dbReference type="Pfam" id="PF00111">
    <property type="entry name" value="Fer2"/>
    <property type="match status" value="1"/>
</dbReference>
<keyword evidence="4" id="KW-0408">Iron</keyword>
<evidence type="ECO:0000259" key="7">
    <source>
        <dbReference type="PROSITE" id="PS51085"/>
    </source>
</evidence>
<reference evidence="8 9" key="1">
    <citation type="submission" date="2020-08" db="EMBL/GenBank/DDBJ databases">
        <title>Genomic Encyclopedia of Type Strains, Phase IV (KMG-IV): sequencing the most valuable type-strain genomes for metagenomic binning, comparative biology and taxonomic classification.</title>
        <authorList>
            <person name="Goeker M."/>
        </authorList>
    </citation>
    <scope>NUCLEOTIDE SEQUENCE [LARGE SCALE GENOMIC DNA]</scope>
    <source>
        <strain evidence="8 9">DSM 17328</strain>
    </source>
</reference>